<sequence length="202" mass="21997">MLITLPEETLVIYAGEFGRRVVDLLDTSGARLHDATGPVYTASLPYASRIISVWSGHRPEDRDRIDSVAFARAVPAVGVELLPTSLECGPVVVPGRTACYGCYRRRLRQHQERTVSLMRSGAKLPAGFSGGEVAIAAGFIGQALSDMERRDAGTALGGEVRVFDLIRGDLHKYETVAVDRCERCGSRYDRLRHPTAAIADLV</sequence>
<reference evidence="1 2" key="1">
    <citation type="submission" date="2016-10" db="EMBL/GenBank/DDBJ databases">
        <authorList>
            <person name="de Groot N.N."/>
        </authorList>
    </citation>
    <scope>NUCLEOTIDE SEQUENCE [LARGE SCALE GENOMIC DNA]</scope>
    <source>
        <strain evidence="1 2">KPR-7B</strain>
    </source>
</reference>
<evidence type="ECO:0000313" key="1">
    <source>
        <dbReference type="EMBL" id="SDN14399.1"/>
    </source>
</evidence>
<dbReference type="RefSeq" id="WP_092612194.1">
    <property type="nucleotide sequence ID" value="NZ_FNHU01000015.1"/>
</dbReference>
<dbReference type="InterPro" id="IPR022291">
    <property type="entry name" value="Bacteriocin_synth_cyclodeHase"/>
</dbReference>
<evidence type="ECO:0000313" key="2">
    <source>
        <dbReference type="Proteomes" id="UP000199671"/>
    </source>
</evidence>
<dbReference type="AlphaFoldDB" id="A0A1G9YYZ6"/>
<dbReference type="Proteomes" id="UP000199671">
    <property type="component" value="Unassembled WGS sequence"/>
</dbReference>
<dbReference type="Gene3D" id="3.40.50.720">
    <property type="entry name" value="NAD(P)-binding Rossmann-like Domain"/>
    <property type="match status" value="1"/>
</dbReference>
<dbReference type="EMBL" id="FNHU01000015">
    <property type="protein sequence ID" value="SDN14399.1"/>
    <property type="molecule type" value="Genomic_DNA"/>
</dbReference>
<protein>
    <submittedName>
        <fullName evidence="1">Bacteriocin biosynthesis cyclodehydratase domain-containing protein</fullName>
    </submittedName>
</protein>
<organism evidence="1 2">
    <name type="scientific">Actinomyces ruminicola</name>
    <dbReference type="NCBI Taxonomy" id="332524"/>
    <lineage>
        <taxon>Bacteria</taxon>
        <taxon>Bacillati</taxon>
        <taxon>Actinomycetota</taxon>
        <taxon>Actinomycetes</taxon>
        <taxon>Actinomycetales</taxon>
        <taxon>Actinomycetaceae</taxon>
        <taxon>Actinomyces</taxon>
    </lineage>
</organism>
<dbReference type="NCBIfam" id="TIGR03882">
    <property type="entry name" value="cyclo_dehyd_2"/>
    <property type="match status" value="1"/>
</dbReference>
<name>A0A1G9YYZ6_9ACTO</name>
<accession>A0A1G9YYZ6</accession>
<gene>
    <name evidence="1" type="ORF">SAMN04487766_11515</name>
</gene>
<proteinExistence type="predicted"/>
<dbReference type="OrthoDB" id="9204719at2"/>